<sequence>MRPRHLCAVLLASACTASNGPTTTAARPATPQAEAPAVPSAPAAAESPPPAALGAPYERPGDPRQQIDKLTVWGWSRDGRYFAFETFDAGPGAATCEGAARLFVVDTDSNILVEGGYVEVRHKSPDSQPCDPPDLRAALAPRRTVLLEKYAIEPGYLLPPAEPQEAAAPRPGVKAYAILLPSGHSATATLEVLGGNRERAHEGRGAAFKLDLALPNHATVQLEPGVRLRPYIWNYDLDRGLVFTSPDGTHMAIMTATTEISFEGDRTAWIASTFRLPAGW</sequence>
<proteinExistence type="predicted"/>
<dbReference type="Proteomes" id="UP001217838">
    <property type="component" value="Unassembled WGS sequence"/>
</dbReference>
<dbReference type="RefSeq" id="WP_272011412.1">
    <property type="nucleotide sequence ID" value="NZ_JAQNDN010000028.1"/>
</dbReference>
<comment type="caution">
    <text evidence="2">The sequence shown here is derived from an EMBL/GenBank/DDBJ whole genome shotgun (WGS) entry which is preliminary data.</text>
</comment>
<keyword evidence="3" id="KW-1185">Reference proteome</keyword>
<accession>A0ABT5BNV4</accession>
<evidence type="ECO:0008006" key="4">
    <source>
        <dbReference type="Google" id="ProtNLM"/>
    </source>
</evidence>
<evidence type="ECO:0000313" key="3">
    <source>
        <dbReference type="Proteomes" id="UP001217838"/>
    </source>
</evidence>
<protein>
    <recommendedName>
        <fullName evidence="4">Lipoprotein</fullName>
    </recommendedName>
</protein>
<evidence type="ECO:0000256" key="1">
    <source>
        <dbReference type="SAM" id="MobiDB-lite"/>
    </source>
</evidence>
<name>A0ABT5BNV4_9BACT</name>
<dbReference type="PROSITE" id="PS51257">
    <property type="entry name" value="PROKAR_LIPOPROTEIN"/>
    <property type="match status" value="1"/>
</dbReference>
<evidence type="ECO:0000313" key="2">
    <source>
        <dbReference type="EMBL" id="MDC0675823.1"/>
    </source>
</evidence>
<feature type="compositionally biased region" description="Low complexity" evidence="1">
    <location>
        <begin position="21"/>
        <end position="56"/>
    </location>
</feature>
<gene>
    <name evidence="2" type="ORF">POL58_49295</name>
</gene>
<dbReference type="EMBL" id="JAQNDN010000028">
    <property type="protein sequence ID" value="MDC0675823.1"/>
    <property type="molecule type" value="Genomic_DNA"/>
</dbReference>
<feature type="region of interest" description="Disordered" evidence="1">
    <location>
        <begin position="19"/>
        <end position="64"/>
    </location>
</feature>
<organism evidence="2 3">
    <name type="scientific">Nannocystis radixulma</name>
    <dbReference type="NCBI Taxonomy" id="2995305"/>
    <lineage>
        <taxon>Bacteria</taxon>
        <taxon>Pseudomonadati</taxon>
        <taxon>Myxococcota</taxon>
        <taxon>Polyangia</taxon>
        <taxon>Nannocystales</taxon>
        <taxon>Nannocystaceae</taxon>
        <taxon>Nannocystis</taxon>
    </lineage>
</organism>
<reference evidence="2 3" key="1">
    <citation type="submission" date="2022-11" db="EMBL/GenBank/DDBJ databases">
        <title>Minimal conservation of predation-associated metabolite biosynthetic gene clusters underscores biosynthetic potential of Myxococcota including descriptions for ten novel species: Archangium lansinium sp. nov., Myxococcus landrumus sp. nov., Nannocystis bai.</title>
        <authorList>
            <person name="Ahearne A."/>
            <person name="Stevens C."/>
            <person name="Dowd S."/>
        </authorList>
    </citation>
    <scope>NUCLEOTIDE SEQUENCE [LARGE SCALE GENOMIC DNA]</scope>
    <source>
        <strain evidence="2 3">NCELM</strain>
    </source>
</reference>